<keyword evidence="4 8" id="KW-1133">Transmembrane helix</keyword>
<evidence type="ECO:0000256" key="1">
    <source>
        <dbReference type="ARBA" id="ARBA00004141"/>
    </source>
</evidence>
<reference evidence="10" key="2">
    <citation type="submission" date="2014-06" db="EMBL/GenBank/DDBJ databases">
        <title>The complete genome of Blastobotrys (Arxula) adeninivorans LS3 - a yeast of biotechnological interest.</title>
        <authorList>
            <person name="Kunze G."/>
            <person name="Gaillardin C."/>
            <person name="Czernicka M."/>
            <person name="Durrens P."/>
            <person name="Martin T."/>
            <person name="Boer E."/>
            <person name="Gabaldon T."/>
            <person name="Cruz J."/>
            <person name="Talla E."/>
            <person name="Marck C."/>
            <person name="Goffeau A."/>
            <person name="Barbe V."/>
            <person name="Baret P."/>
            <person name="Baronian K."/>
            <person name="Beier S."/>
            <person name="Bleykasten C."/>
            <person name="Bode R."/>
            <person name="Casaregola S."/>
            <person name="Despons L."/>
            <person name="Fairhead C."/>
            <person name="Giersberg M."/>
            <person name="Gierski P."/>
            <person name="Hahnel U."/>
            <person name="Hartmann A."/>
            <person name="Jankowska D."/>
            <person name="Jubin C."/>
            <person name="Jung P."/>
            <person name="Lafontaine I."/>
            <person name="Leh-Louis V."/>
            <person name="Lemaire M."/>
            <person name="Marcet-Houben M."/>
            <person name="Mascher M."/>
            <person name="Morel G."/>
            <person name="Richard G.-F."/>
            <person name="Riechen J."/>
            <person name="Sacerdot C."/>
            <person name="Sarkar A."/>
            <person name="Savel G."/>
            <person name="Schacherer J."/>
            <person name="Sherman D."/>
            <person name="Straub M.-L."/>
            <person name="Stein N."/>
            <person name="Thierry A."/>
            <person name="Trautwein-Schult A."/>
            <person name="Westhof E."/>
            <person name="Worch S."/>
            <person name="Dujon B."/>
            <person name="Souciet J.-L."/>
            <person name="Wincker P."/>
            <person name="Scholz U."/>
            <person name="Neuveglise N."/>
        </authorList>
    </citation>
    <scope>NUCLEOTIDE SEQUENCE</scope>
    <source>
        <strain evidence="10">LS3</strain>
    </source>
</reference>
<feature type="transmembrane region" description="Helical" evidence="8">
    <location>
        <begin position="102"/>
        <end position="121"/>
    </location>
</feature>
<feature type="transmembrane region" description="Helical" evidence="8">
    <location>
        <begin position="485"/>
        <end position="509"/>
    </location>
</feature>
<keyword evidence="3 8" id="KW-0812">Transmembrane</keyword>
<feature type="transmembrane region" description="Helical" evidence="8">
    <location>
        <begin position="133"/>
        <end position="150"/>
    </location>
</feature>
<sequence>MSDNPEKMVRDQEPISDRRQSIEEVLTLNLQNSIGATPPDNDNDNSTKEFTPEKPWTVYGTTEKTMLVLLVSWAGFFSSVSSPIYLPAITELSKEFNVSTELMNLTVTMYSIFQGLGPALWCPVADSIGRRPVYISCFVVYIGSCIGLALSRWYWLIFGLRCAQSFGIATTIALGSGVVSDVTTRKERGKYIGIFTGVSLVGNAFGPLIGGGLSSGLGWRSIFWFLVIASGVSLVGLIFLYPETNRFIAGDGSVMPKNWWNKSLYAQLRRKIKGVPNIRAEDAGLKSHKLNVLTSVKMLRYADVSLALTPGAMHYTAWFMMITAQSSLLASQYHFDSGQIGLSYLASGIGALVGSIGSGRIMNWYYRKCMREIESARTADGEAQSPEVEVDVYRARLGLSLIPSASVIVACIVFGWTIERNVHYVVPLIFTAFASVGAMTLQNFIQTLLVDLFPKDSASSTAAANLTRCLLCAVGLAVVDRMIQTLGVGGAMTLVAGLCFLSAIPLVIVQRIGPRLEQMRLQQATV</sequence>
<evidence type="ECO:0000259" key="9">
    <source>
        <dbReference type="PROSITE" id="PS50850"/>
    </source>
</evidence>
<protein>
    <submittedName>
        <fullName evidence="10">ARAD1D36146p</fullName>
    </submittedName>
</protein>
<feature type="transmembrane region" description="Helical" evidence="8">
    <location>
        <begin position="156"/>
        <end position="179"/>
    </location>
</feature>
<dbReference type="FunFam" id="1.20.1720.10:FF:000009">
    <property type="entry name" value="MFS multidrug transporter"/>
    <property type="match status" value="1"/>
</dbReference>
<organism evidence="10">
    <name type="scientific">Blastobotrys adeninivorans</name>
    <name type="common">Yeast</name>
    <name type="synonym">Arxula adeninivorans</name>
    <dbReference type="NCBI Taxonomy" id="409370"/>
    <lineage>
        <taxon>Eukaryota</taxon>
        <taxon>Fungi</taxon>
        <taxon>Dikarya</taxon>
        <taxon>Ascomycota</taxon>
        <taxon>Saccharomycotina</taxon>
        <taxon>Dipodascomycetes</taxon>
        <taxon>Dipodascales</taxon>
        <taxon>Trichomonascaceae</taxon>
        <taxon>Blastobotrys</taxon>
    </lineage>
</organism>
<feature type="transmembrane region" description="Helical" evidence="8">
    <location>
        <begin position="191"/>
        <end position="210"/>
    </location>
</feature>
<evidence type="ECO:0000256" key="7">
    <source>
        <dbReference type="SAM" id="MobiDB-lite"/>
    </source>
</evidence>
<dbReference type="InterPro" id="IPR011701">
    <property type="entry name" value="MFS"/>
</dbReference>
<dbReference type="GO" id="GO:0022857">
    <property type="term" value="F:transmembrane transporter activity"/>
    <property type="evidence" value="ECO:0007669"/>
    <property type="project" value="InterPro"/>
</dbReference>
<comment type="subcellular location">
    <subcellularLocation>
        <location evidence="1">Membrane</location>
        <topology evidence="1">Multi-pass membrane protein</topology>
    </subcellularLocation>
</comment>
<feature type="transmembrane region" description="Helical" evidence="8">
    <location>
        <begin position="397"/>
        <end position="418"/>
    </location>
</feature>
<dbReference type="AlphaFoldDB" id="A0A060TCH4"/>
<feature type="transmembrane region" description="Helical" evidence="8">
    <location>
        <begin position="424"/>
        <end position="445"/>
    </location>
</feature>
<dbReference type="Gene3D" id="1.20.1250.20">
    <property type="entry name" value="MFS general substrate transporter like domains"/>
    <property type="match status" value="1"/>
</dbReference>
<dbReference type="GO" id="GO:0005886">
    <property type="term" value="C:plasma membrane"/>
    <property type="evidence" value="ECO:0007669"/>
    <property type="project" value="TreeGrafter"/>
</dbReference>
<evidence type="ECO:0000256" key="2">
    <source>
        <dbReference type="ARBA" id="ARBA00022448"/>
    </source>
</evidence>
<feature type="domain" description="Major facilitator superfamily (MFS) profile" evidence="9">
    <location>
        <begin position="67"/>
        <end position="514"/>
    </location>
</feature>
<evidence type="ECO:0000256" key="3">
    <source>
        <dbReference type="ARBA" id="ARBA00022692"/>
    </source>
</evidence>
<dbReference type="EMBL" id="HG937694">
    <property type="protein sequence ID" value="CDP38504.1"/>
    <property type="molecule type" value="Genomic_DNA"/>
</dbReference>
<evidence type="ECO:0000313" key="10">
    <source>
        <dbReference type="EMBL" id="CDP38504.1"/>
    </source>
</evidence>
<dbReference type="PANTHER" id="PTHR23502:SF51">
    <property type="entry name" value="QUINIDINE RESISTANCE PROTEIN 1-RELATED"/>
    <property type="match status" value="1"/>
</dbReference>
<evidence type="ECO:0000256" key="6">
    <source>
        <dbReference type="ARBA" id="ARBA00038347"/>
    </source>
</evidence>
<evidence type="ECO:0000256" key="8">
    <source>
        <dbReference type="SAM" id="Phobius"/>
    </source>
</evidence>
<dbReference type="CDD" id="cd17323">
    <property type="entry name" value="MFS_Tpo1_MDR_like"/>
    <property type="match status" value="1"/>
</dbReference>
<name>A0A060TCH4_BLAAD</name>
<dbReference type="PhylomeDB" id="A0A060TCH4"/>
<evidence type="ECO:0000256" key="4">
    <source>
        <dbReference type="ARBA" id="ARBA00022989"/>
    </source>
</evidence>
<dbReference type="SUPFAM" id="SSF103473">
    <property type="entry name" value="MFS general substrate transporter"/>
    <property type="match status" value="1"/>
</dbReference>
<comment type="similarity">
    <text evidence="6">Belongs to the major facilitator superfamily. CAR1 family.</text>
</comment>
<keyword evidence="5 8" id="KW-0472">Membrane</keyword>
<feature type="transmembrane region" description="Helical" evidence="8">
    <location>
        <begin position="341"/>
        <end position="362"/>
    </location>
</feature>
<keyword evidence="2" id="KW-0813">Transport</keyword>
<feature type="region of interest" description="Disordered" evidence="7">
    <location>
        <begin position="30"/>
        <end position="53"/>
    </location>
</feature>
<dbReference type="InterPro" id="IPR020846">
    <property type="entry name" value="MFS_dom"/>
</dbReference>
<dbReference type="InterPro" id="IPR036259">
    <property type="entry name" value="MFS_trans_sf"/>
</dbReference>
<dbReference type="PROSITE" id="PS50850">
    <property type="entry name" value="MFS"/>
    <property type="match status" value="1"/>
</dbReference>
<accession>A0A060TCH4</accession>
<evidence type="ECO:0000256" key="5">
    <source>
        <dbReference type="ARBA" id="ARBA00023136"/>
    </source>
</evidence>
<feature type="transmembrane region" description="Helical" evidence="8">
    <location>
        <begin position="222"/>
        <end position="241"/>
    </location>
</feature>
<dbReference type="Gene3D" id="1.20.1720.10">
    <property type="entry name" value="Multidrug resistance protein D"/>
    <property type="match status" value="1"/>
</dbReference>
<dbReference type="PANTHER" id="PTHR23502">
    <property type="entry name" value="MAJOR FACILITATOR SUPERFAMILY"/>
    <property type="match status" value="1"/>
</dbReference>
<dbReference type="Pfam" id="PF07690">
    <property type="entry name" value="MFS_1"/>
    <property type="match status" value="1"/>
</dbReference>
<feature type="region of interest" description="Disordered" evidence="7">
    <location>
        <begin position="1"/>
        <end position="20"/>
    </location>
</feature>
<proteinExistence type="inferred from homology"/>
<feature type="transmembrane region" description="Helical" evidence="8">
    <location>
        <begin position="67"/>
        <end position="90"/>
    </location>
</feature>
<gene>
    <name evidence="10" type="ORF">GNLVRS02_ARAD1D36146g</name>
</gene>
<reference evidence="10" key="1">
    <citation type="submission" date="2014-02" db="EMBL/GenBank/DDBJ databases">
        <authorList>
            <person name="Genoscope - CEA"/>
        </authorList>
    </citation>
    <scope>NUCLEOTIDE SEQUENCE</scope>
    <source>
        <strain evidence="10">LS3</strain>
    </source>
</reference>